<dbReference type="EMBL" id="VUAV01000011">
    <property type="protein sequence ID" value="KAA8813178.1"/>
    <property type="molecule type" value="Genomic_DNA"/>
</dbReference>
<feature type="modified residue" description="N5-methylglutamine" evidence="6">
    <location>
        <position position="251"/>
    </location>
</feature>
<dbReference type="AlphaFoldDB" id="A0A2I1WLZ1"/>
<dbReference type="GO" id="GO:0016149">
    <property type="term" value="F:translation release factor activity, codon specific"/>
    <property type="evidence" value="ECO:0007669"/>
    <property type="project" value="UniProtKB-UniRule"/>
</dbReference>
<dbReference type="Proteomes" id="UP000464915">
    <property type="component" value="Chromosome"/>
</dbReference>
<dbReference type="Gene3D" id="3.30.160.20">
    <property type="match status" value="1"/>
</dbReference>
<evidence type="ECO:0000313" key="12">
    <source>
        <dbReference type="Proteomes" id="UP000324504"/>
    </source>
</evidence>
<keyword evidence="4 6" id="KW-0488">Methylation</keyword>
<comment type="PTM">
    <text evidence="6">Methylated by PrmC. Methylation increases the termination efficiency of RF2.</text>
</comment>
<dbReference type="FunFam" id="3.30.160.20:FF:000010">
    <property type="entry name" value="Peptide chain release factor 2"/>
    <property type="match status" value="1"/>
</dbReference>
<comment type="subcellular location">
    <subcellularLocation>
        <location evidence="6">Cytoplasm</location>
    </subcellularLocation>
</comment>
<name>A0A2I1WLZ1_9LACO</name>
<evidence type="ECO:0000256" key="7">
    <source>
        <dbReference type="SAM" id="Coils"/>
    </source>
</evidence>
<dbReference type="SMART" id="SM00937">
    <property type="entry name" value="PCRF"/>
    <property type="match status" value="1"/>
</dbReference>
<protein>
    <recommendedName>
        <fullName evidence="3 6">Peptide chain release factor 2</fullName>
        <shortName evidence="6">RF-2</shortName>
    </recommendedName>
</protein>
<comment type="similarity">
    <text evidence="2 6">Belongs to the prokaryotic/mitochondrial release factor family.</text>
</comment>
<dbReference type="Proteomes" id="UP001230300">
    <property type="component" value="Unassembled WGS sequence"/>
</dbReference>
<evidence type="ECO:0000256" key="1">
    <source>
        <dbReference type="ARBA" id="ARBA00002613"/>
    </source>
</evidence>
<comment type="function">
    <text evidence="1 6">Peptide chain release factor 2 directs the termination of translation in response to the peptide chain termination codons UGA and UAA.</text>
</comment>
<keyword evidence="7" id="KW-0175">Coiled coil</keyword>
<evidence type="ECO:0000313" key="13">
    <source>
        <dbReference type="Proteomes" id="UP000464915"/>
    </source>
</evidence>
<dbReference type="InterPro" id="IPR005139">
    <property type="entry name" value="PCRF"/>
</dbReference>
<dbReference type="SUPFAM" id="SSF75620">
    <property type="entry name" value="Release factor"/>
    <property type="match status" value="1"/>
</dbReference>
<evidence type="ECO:0000256" key="6">
    <source>
        <dbReference type="HAMAP-Rule" id="MF_00094"/>
    </source>
</evidence>
<dbReference type="GO" id="GO:0005737">
    <property type="term" value="C:cytoplasm"/>
    <property type="evidence" value="ECO:0007669"/>
    <property type="project" value="UniProtKB-SubCell"/>
</dbReference>
<feature type="coiled-coil region" evidence="7">
    <location>
        <begin position="280"/>
        <end position="307"/>
    </location>
</feature>
<evidence type="ECO:0000256" key="4">
    <source>
        <dbReference type="ARBA" id="ARBA00022481"/>
    </source>
</evidence>
<accession>A0A2I1WLZ1</accession>
<evidence type="ECO:0000313" key="9">
    <source>
        <dbReference type="EMBL" id="KAA8813178.1"/>
    </source>
</evidence>
<evidence type="ECO:0000313" key="10">
    <source>
        <dbReference type="EMBL" id="MDK6501690.1"/>
    </source>
</evidence>
<dbReference type="RefSeq" id="WP_098034847.1">
    <property type="nucleotide sequence ID" value="NZ_CABMHY010000008.1"/>
</dbReference>
<dbReference type="Gene3D" id="3.30.70.1660">
    <property type="match status" value="1"/>
</dbReference>
<dbReference type="PROSITE" id="PS00745">
    <property type="entry name" value="RF_PROK_I"/>
    <property type="match status" value="1"/>
</dbReference>
<accession>A0A6P1TXK0</accession>
<dbReference type="InterPro" id="IPR004374">
    <property type="entry name" value="PrfB"/>
</dbReference>
<reference evidence="10" key="3">
    <citation type="submission" date="2023-05" db="EMBL/GenBank/DDBJ databases">
        <title>Cataloging the Phylogenetic Diversity of Human Bladder Bacteria.</title>
        <authorList>
            <person name="Du J."/>
        </authorList>
    </citation>
    <scope>NUCLEOTIDE SEQUENCE</scope>
    <source>
        <strain evidence="10">UMB9226</strain>
    </source>
</reference>
<feature type="domain" description="Prokaryotic-type class I peptide chain release factors" evidence="8">
    <location>
        <begin position="244"/>
        <end position="260"/>
    </location>
</feature>
<gene>
    <name evidence="6 10" type="primary">prfB</name>
    <name evidence="9" type="ORF">F1C09_02985</name>
    <name evidence="11" type="ORF">GSR61_07550</name>
    <name evidence="10" type="ORF">QP235_00415</name>
</gene>
<sequence length="371" mass="42417">MEISEIQSVLDELKKRLNHFRGSLDLDAIDESIEINENKMAQPDFWNNQEKAQKLISETNRLKEKRDSFLKLQTSYEDETTAVELLREEPDPDLQKEVEADLATLQEDFHNYELDLLLSGKYDSHNALMEIHPGAGGTEAMDWGQMLLRMYQRYCDTAGFKFEINDYEPGEEAGLKSVSARIVGKNAYGMLKSENGVHRLVRISPFDAAKRRHTSFASVEVIPEVDDSIQIDIDPKDLRIDVYRSSGAGGQHINKTSSAVRITHLPTGIVTTSQAQRSQLQNRETAMNELRAKLFHLEEEKKRKQKQALKGDQKEIGWGSQIRSYVFHPYNLVKDLRTGHETADAQGVMDGKLQPFIYSYLQWLLSQENPD</sequence>
<dbReference type="Pfam" id="PF00472">
    <property type="entry name" value="RF-1"/>
    <property type="match status" value="1"/>
</dbReference>
<reference evidence="11 13" key="2">
    <citation type="submission" date="2019-12" db="EMBL/GenBank/DDBJ databases">
        <title>Complete Genome Sequences of Lactobacillus strains, C25 and P38, Isolated from Chicken Cecum.</title>
        <authorList>
            <person name="Hassan H.M."/>
            <person name="Mendoza M."/>
            <person name="Rezvani M."/>
            <person name="Koci M.D."/>
            <person name="Dickey A.N."/>
            <person name="Scholl E.H."/>
        </authorList>
    </citation>
    <scope>NUCLEOTIDE SEQUENCE [LARGE SCALE GENOMIC DNA]</scope>
    <source>
        <strain evidence="11 13">C25</strain>
    </source>
</reference>
<dbReference type="InterPro" id="IPR045853">
    <property type="entry name" value="Pep_chain_release_fac_I_sf"/>
</dbReference>
<dbReference type="PANTHER" id="PTHR43116">
    <property type="entry name" value="PEPTIDE CHAIN RELEASE FACTOR 2"/>
    <property type="match status" value="1"/>
</dbReference>
<proteinExistence type="inferred from homology"/>
<evidence type="ECO:0000313" key="11">
    <source>
        <dbReference type="EMBL" id="QHQ68419.1"/>
    </source>
</evidence>
<reference evidence="9 12" key="1">
    <citation type="submission" date="2019-09" db="EMBL/GenBank/DDBJ databases">
        <title>Comparative analysis of L. crispatus genomes revealed niche specific adaptation to different host and body sites.</title>
        <authorList>
            <person name="Pan M."/>
            <person name="Hidalgo-Cantabrana C."/>
            <person name="Barrangou R."/>
        </authorList>
    </citation>
    <scope>NUCLEOTIDE SEQUENCE [LARGE SCALE GENOMIC DNA]</scope>
    <source>
        <strain evidence="9 12">NCK2488</strain>
    </source>
</reference>
<organism evidence="9 12">
    <name type="scientific">Lactobacillus crispatus</name>
    <dbReference type="NCBI Taxonomy" id="47770"/>
    <lineage>
        <taxon>Bacteria</taxon>
        <taxon>Bacillati</taxon>
        <taxon>Bacillota</taxon>
        <taxon>Bacilli</taxon>
        <taxon>Lactobacillales</taxon>
        <taxon>Lactobacillaceae</taxon>
        <taxon>Lactobacillus</taxon>
    </lineage>
</organism>
<dbReference type="NCBIfam" id="TIGR00020">
    <property type="entry name" value="prfB"/>
    <property type="match status" value="1"/>
</dbReference>
<evidence type="ECO:0000256" key="2">
    <source>
        <dbReference type="ARBA" id="ARBA00010835"/>
    </source>
</evidence>
<dbReference type="Proteomes" id="UP000324504">
    <property type="component" value="Unassembled WGS sequence"/>
</dbReference>
<evidence type="ECO:0000256" key="3">
    <source>
        <dbReference type="ARBA" id="ARBA00019192"/>
    </source>
</evidence>
<dbReference type="EMBL" id="CP047142">
    <property type="protein sequence ID" value="QHQ68419.1"/>
    <property type="molecule type" value="Genomic_DNA"/>
</dbReference>
<dbReference type="PANTHER" id="PTHR43116:SF3">
    <property type="entry name" value="CLASS I PEPTIDE CHAIN RELEASE FACTOR"/>
    <property type="match status" value="1"/>
</dbReference>
<dbReference type="InterPro" id="IPR000352">
    <property type="entry name" value="Pep_chain_release_fac_I"/>
</dbReference>
<dbReference type="EMBL" id="JASOGN010000001">
    <property type="protein sequence ID" value="MDK6501690.1"/>
    <property type="molecule type" value="Genomic_DNA"/>
</dbReference>
<dbReference type="Pfam" id="PF03462">
    <property type="entry name" value="PCRF"/>
    <property type="match status" value="1"/>
</dbReference>
<dbReference type="Gene3D" id="1.20.58.410">
    <property type="entry name" value="Release factor"/>
    <property type="match status" value="1"/>
</dbReference>
<keyword evidence="5 6" id="KW-0648">Protein biosynthesis</keyword>
<keyword evidence="6" id="KW-0963">Cytoplasm</keyword>
<dbReference type="HAMAP" id="MF_00094">
    <property type="entry name" value="Rel_fac_2"/>
    <property type="match status" value="1"/>
</dbReference>
<evidence type="ECO:0000256" key="5">
    <source>
        <dbReference type="ARBA" id="ARBA00022917"/>
    </source>
</evidence>
<evidence type="ECO:0000259" key="8">
    <source>
        <dbReference type="PROSITE" id="PS00745"/>
    </source>
</evidence>